<accession>W2C2P6</accession>
<reference evidence="1 2" key="1">
    <citation type="submission" date="2013-11" db="EMBL/GenBank/DDBJ databases">
        <title>Single cell genomics of uncultured Tannerella BU063 (oral taxon 286).</title>
        <authorList>
            <person name="Beall C.J."/>
            <person name="Campbell A.G."/>
            <person name="Griffen A.L."/>
            <person name="Podar M."/>
            <person name="Leys E.J."/>
        </authorList>
    </citation>
    <scope>NUCLEOTIDE SEQUENCE [LARGE SCALE GENOMIC DNA]</scope>
    <source>
        <strain evidence="1">Cell 2</strain>
    </source>
</reference>
<sequence length="271" mass="31398">MKSTTPRNLLRRRAFLFTLFLLSVALSLQAQMLFSENMTMKIDSSKPIQGTFSAMVNFKTEHEELFEVKTFSNLNILIGSKRVINLMGRFEFTTYGSKVTVNEGDLHAEFRYLLQPSFEVYPYVEAQWAGTRGLIRKVSTGVQARYRPINTEHSLMFLTTALFYEAEDWKNLSGDTLSPPYGYNRNIRLHLSTSYRHRLSDKWEITATAIHQANPRYYFSRARFGGALDLKFHLSKVVGLRGTYRFIYDTSPVVPMRKMLIFTNAYLDIAF</sequence>
<dbReference type="EMBL" id="AYUF01000481">
    <property type="protein sequence ID" value="ETK01445.1"/>
    <property type="molecule type" value="Genomic_DNA"/>
</dbReference>
<gene>
    <name evidence="1" type="ORF">N425_09470</name>
</gene>
<name>W2C2P6_9BACT</name>
<dbReference type="Proteomes" id="UP000018837">
    <property type="component" value="Unassembled WGS sequence"/>
</dbReference>
<evidence type="ECO:0000313" key="2">
    <source>
        <dbReference type="Proteomes" id="UP000018837"/>
    </source>
</evidence>
<comment type="caution">
    <text evidence="1">The sequence shown here is derived from an EMBL/GenBank/DDBJ whole genome shotgun (WGS) entry which is preliminary data.</text>
</comment>
<protein>
    <recommendedName>
        <fullName evidence="3">DUF481 domain-containing protein</fullName>
    </recommendedName>
</protein>
<dbReference type="PATRIC" id="fig|1411148.3.peg.1504"/>
<dbReference type="Pfam" id="PF04338">
    <property type="entry name" value="DUF481"/>
    <property type="match status" value="1"/>
</dbReference>
<dbReference type="InterPro" id="IPR007433">
    <property type="entry name" value="DUF481"/>
</dbReference>
<evidence type="ECO:0000313" key="1">
    <source>
        <dbReference type="EMBL" id="ETK01445.1"/>
    </source>
</evidence>
<dbReference type="AlphaFoldDB" id="W2C2P6"/>
<organism evidence="1 2">
    <name type="scientific">Tannerella sp. oral taxon BU063 isolate Cell 2</name>
    <dbReference type="NCBI Taxonomy" id="1411148"/>
    <lineage>
        <taxon>Bacteria</taxon>
        <taxon>Pseudomonadati</taxon>
        <taxon>Bacteroidota</taxon>
        <taxon>Bacteroidia</taxon>
        <taxon>Bacteroidales</taxon>
        <taxon>Tannerellaceae</taxon>
        <taxon>Tannerella</taxon>
    </lineage>
</organism>
<proteinExistence type="predicted"/>
<evidence type="ECO:0008006" key="3">
    <source>
        <dbReference type="Google" id="ProtNLM"/>
    </source>
</evidence>